<evidence type="ECO:0000256" key="1">
    <source>
        <dbReference type="ARBA" id="ARBA00006243"/>
    </source>
</evidence>
<evidence type="ECO:0000259" key="3">
    <source>
        <dbReference type="Pfam" id="PF02769"/>
    </source>
</evidence>
<dbReference type="PANTHER" id="PTHR30303">
    <property type="entry name" value="HYDROGENASE ISOENZYMES FORMATION PROTEIN HYPE"/>
    <property type="match status" value="1"/>
</dbReference>
<dbReference type="EMBL" id="VBPB01000188">
    <property type="protein sequence ID" value="TMQ71039.1"/>
    <property type="molecule type" value="Genomic_DNA"/>
</dbReference>
<dbReference type="InterPro" id="IPR010918">
    <property type="entry name" value="PurM-like_C_dom"/>
</dbReference>
<dbReference type="PIRSF" id="PIRSF005644">
    <property type="entry name" value="Hdrgns_mtr_HypE"/>
    <property type="match status" value="1"/>
</dbReference>
<feature type="domain" description="PurM-like C-terminal" evidence="3">
    <location>
        <begin position="172"/>
        <end position="338"/>
    </location>
</feature>
<evidence type="ECO:0000313" key="4">
    <source>
        <dbReference type="EMBL" id="TMQ71039.1"/>
    </source>
</evidence>
<dbReference type="InterPro" id="IPR011854">
    <property type="entry name" value="HypE"/>
</dbReference>
<evidence type="ECO:0000313" key="5">
    <source>
        <dbReference type="Proteomes" id="UP000319771"/>
    </source>
</evidence>
<comment type="similarity">
    <text evidence="1">Belongs to the HypE family.</text>
</comment>
<evidence type="ECO:0000259" key="2">
    <source>
        <dbReference type="Pfam" id="PF00586"/>
    </source>
</evidence>
<dbReference type="Gene3D" id="3.30.1330.10">
    <property type="entry name" value="PurM-like, N-terminal domain"/>
    <property type="match status" value="1"/>
</dbReference>
<reference evidence="4 5" key="1">
    <citation type="journal article" date="2019" name="Nat. Microbiol.">
        <title>Mediterranean grassland soil C-N compound turnover is dependent on rainfall and depth, and is mediated by genomically divergent microorganisms.</title>
        <authorList>
            <person name="Diamond S."/>
            <person name="Andeer P.F."/>
            <person name="Li Z."/>
            <person name="Crits-Christoph A."/>
            <person name="Burstein D."/>
            <person name="Anantharaman K."/>
            <person name="Lane K.R."/>
            <person name="Thomas B.C."/>
            <person name="Pan C."/>
            <person name="Northen T.R."/>
            <person name="Banfield J.F."/>
        </authorList>
    </citation>
    <scope>NUCLEOTIDE SEQUENCE [LARGE SCALE GENOMIC DNA]</scope>
    <source>
        <strain evidence="4">WS_11</strain>
    </source>
</reference>
<dbReference type="Proteomes" id="UP000319771">
    <property type="component" value="Unassembled WGS sequence"/>
</dbReference>
<dbReference type="Pfam" id="PF02769">
    <property type="entry name" value="AIRS_C"/>
    <property type="match status" value="1"/>
</dbReference>
<dbReference type="PANTHER" id="PTHR30303:SF4">
    <property type="entry name" value="HYDROGENASE EXPRESSION_FORMATION PROTEIN HYPE"/>
    <property type="match status" value="1"/>
</dbReference>
<dbReference type="SUPFAM" id="SSF56042">
    <property type="entry name" value="PurM C-terminal domain-like"/>
    <property type="match status" value="1"/>
</dbReference>
<proteinExistence type="inferred from homology"/>
<sequence length="374" mass="37956">MTVPAGGEPRGGAGPTLGKLSPAVFERLIAPHLGAARPEVLVGPALGGDCAVVRLGAGRVMTLTTDPLSVIPCLGPAASARLACHLLASDLWTSGIPPAYATVDLNLPPALSDEDLGAFWQAMSDEWARLEVAVVAGHTGRYPGGGGSVIGGATLIGVGDEGRYLAPAMAAPGDRVIVTKGCAIEATAVAAHLIPARLAAALAADGMSRPEAEAALARARAALAQVSVVADCRAALRVGVRDRGVSALHDATEGGVLGGLLELARASGRDLRVAAARLPLSREARAACAAWGDIDPLWTLSEGTLIATVRPAFASAVLGSLADQGIAAAEVGEVLAGSGQLWLTAPDGTVRTLREPEPDPYWGAYDRAVREGWK</sequence>
<name>A0A538U5R9_UNCEI</name>
<accession>A0A538U5R9</accession>
<organism evidence="4 5">
    <name type="scientific">Eiseniibacteriota bacterium</name>
    <dbReference type="NCBI Taxonomy" id="2212470"/>
    <lineage>
        <taxon>Bacteria</taxon>
        <taxon>Candidatus Eiseniibacteriota</taxon>
    </lineage>
</organism>
<dbReference type="SUPFAM" id="SSF55326">
    <property type="entry name" value="PurM N-terminal domain-like"/>
    <property type="match status" value="1"/>
</dbReference>
<dbReference type="Gene3D" id="3.90.650.10">
    <property type="entry name" value="PurM-like C-terminal domain"/>
    <property type="match status" value="1"/>
</dbReference>
<feature type="domain" description="PurM-like N-terminal" evidence="2">
    <location>
        <begin position="47"/>
        <end position="157"/>
    </location>
</feature>
<dbReference type="GO" id="GO:0051604">
    <property type="term" value="P:protein maturation"/>
    <property type="evidence" value="ECO:0007669"/>
    <property type="project" value="TreeGrafter"/>
</dbReference>
<dbReference type="InterPro" id="IPR036921">
    <property type="entry name" value="PurM-like_N_sf"/>
</dbReference>
<comment type="caution">
    <text evidence="4">The sequence shown here is derived from an EMBL/GenBank/DDBJ whole genome shotgun (WGS) entry which is preliminary data.</text>
</comment>
<dbReference type="InterPro" id="IPR016188">
    <property type="entry name" value="PurM-like_N"/>
</dbReference>
<gene>
    <name evidence="4" type="ORF">E6K81_11110</name>
</gene>
<dbReference type="InterPro" id="IPR036676">
    <property type="entry name" value="PurM-like_C_sf"/>
</dbReference>
<dbReference type="AlphaFoldDB" id="A0A538U5R9"/>
<dbReference type="Pfam" id="PF00586">
    <property type="entry name" value="AIRS"/>
    <property type="match status" value="1"/>
</dbReference>
<protein>
    <submittedName>
        <fullName evidence="4">AIR synthase</fullName>
    </submittedName>
</protein>